<protein>
    <submittedName>
        <fullName evidence="5">AraC family transcriptional regulator ligand-binding domain-containing protein</fullName>
    </submittedName>
</protein>
<dbReference type="SMART" id="SM00342">
    <property type="entry name" value="HTH_ARAC"/>
    <property type="match status" value="1"/>
</dbReference>
<dbReference type="Pfam" id="PF12833">
    <property type="entry name" value="HTH_18"/>
    <property type="match status" value="1"/>
</dbReference>
<dbReference type="InterPro" id="IPR009057">
    <property type="entry name" value="Homeodomain-like_sf"/>
</dbReference>
<dbReference type="PANTHER" id="PTHR47894:SF4">
    <property type="entry name" value="HTH-TYPE TRANSCRIPTIONAL REGULATOR GADX"/>
    <property type="match status" value="1"/>
</dbReference>
<reference evidence="5" key="1">
    <citation type="submission" date="2020-12" db="EMBL/GenBank/DDBJ databases">
        <title>Enhanced detection system for hospital associated transmission using whole genome sequencing surveillance.</title>
        <authorList>
            <person name="Harrison L.H."/>
            <person name="Van Tyne D."/>
            <person name="Marsh J.W."/>
            <person name="Griffith M.P."/>
            <person name="Snyder D.J."/>
            <person name="Cooper V.S."/>
            <person name="Mustapha M."/>
        </authorList>
    </citation>
    <scope>NUCLEOTIDE SEQUENCE</scope>
    <source>
        <strain evidence="5">PSB00042</strain>
    </source>
</reference>
<evidence type="ECO:0000256" key="3">
    <source>
        <dbReference type="ARBA" id="ARBA00023163"/>
    </source>
</evidence>
<proteinExistence type="predicted"/>
<evidence type="ECO:0000313" key="5">
    <source>
        <dbReference type="EMBL" id="MBI6883469.1"/>
    </source>
</evidence>
<keyword evidence="1" id="KW-0805">Transcription regulation</keyword>
<comment type="caution">
    <text evidence="5">The sequence shown here is derived from an EMBL/GenBank/DDBJ whole genome shotgun (WGS) entry which is preliminary data.</text>
</comment>
<dbReference type="GO" id="GO:0003700">
    <property type="term" value="F:DNA-binding transcription factor activity"/>
    <property type="evidence" value="ECO:0007669"/>
    <property type="project" value="InterPro"/>
</dbReference>
<evidence type="ECO:0000313" key="6">
    <source>
        <dbReference type="Proteomes" id="UP000637061"/>
    </source>
</evidence>
<gene>
    <name evidence="5" type="ORF">JEU22_06050</name>
</gene>
<dbReference type="InterPro" id="IPR018060">
    <property type="entry name" value="HTH_AraC"/>
</dbReference>
<dbReference type="SUPFAM" id="SSF46689">
    <property type="entry name" value="Homeodomain-like"/>
    <property type="match status" value="1"/>
</dbReference>
<evidence type="ECO:0000256" key="2">
    <source>
        <dbReference type="ARBA" id="ARBA00023125"/>
    </source>
</evidence>
<dbReference type="InterPro" id="IPR032687">
    <property type="entry name" value="AraC-type_N"/>
</dbReference>
<feature type="domain" description="HTH araC/xylS-type" evidence="4">
    <location>
        <begin position="224"/>
        <end position="326"/>
    </location>
</feature>
<keyword evidence="2" id="KW-0238">DNA-binding</keyword>
<dbReference type="RefSeq" id="WP_198746992.1">
    <property type="nucleotide sequence ID" value="NZ_JAEHTE010000003.1"/>
</dbReference>
<evidence type="ECO:0000259" key="4">
    <source>
        <dbReference type="PROSITE" id="PS01124"/>
    </source>
</evidence>
<dbReference type="PANTHER" id="PTHR47894">
    <property type="entry name" value="HTH-TYPE TRANSCRIPTIONAL REGULATOR GADX"/>
    <property type="match status" value="1"/>
</dbReference>
<dbReference type="GO" id="GO:0005829">
    <property type="term" value="C:cytosol"/>
    <property type="evidence" value="ECO:0007669"/>
    <property type="project" value="TreeGrafter"/>
</dbReference>
<dbReference type="GO" id="GO:0000976">
    <property type="term" value="F:transcription cis-regulatory region binding"/>
    <property type="evidence" value="ECO:0007669"/>
    <property type="project" value="TreeGrafter"/>
</dbReference>
<keyword evidence="3" id="KW-0804">Transcription</keyword>
<sequence>MESIRDEDDAKSTVRILARENNDAIFSQRTLGVLGANYGSEDYDSKLVQFLKRDVQALGLPYLNLDLPAIQGAPLDGPLRFLATSAPTVGHALVAIIRYMRQYEPLVYFRLDHRAGLAALQFEPSNTDIPLNPHTLEKWVVAAWLLIGELRGTKLKPHSLSFRHQPLGDVGRYSSYFGCSVFFEQGNNSLFMASDVLEEISIKRDDELHEMVRYFLELRAFPVDGLKAKVEEHIKILLPFQRCTLEQVALALKLHPRTLQRRLANEDIDFEECLDRIRRCQAEQMLQKTNLSIGQISSELGYRRTTSFCRAHLRWFQMTPLEHRRQYGEVGIKE</sequence>
<dbReference type="EMBL" id="JAEHTE010000003">
    <property type="protein sequence ID" value="MBI6883469.1"/>
    <property type="molecule type" value="Genomic_DNA"/>
</dbReference>
<dbReference type="Gene3D" id="1.10.10.60">
    <property type="entry name" value="Homeodomain-like"/>
    <property type="match status" value="1"/>
</dbReference>
<dbReference type="Proteomes" id="UP000637061">
    <property type="component" value="Unassembled WGS sequence"/>
</dbReference>
<evidence type="ECO:0000256" key="1">
    <source>
        <dbReference type="ARBA" id="ARBA00023015"/>
    </source>
</evidence>
<organism evidence="5 6">
    <name type="scientific">Pseudomonas putida</name>
    <name type="common">Arthrobacter siderocapsulatus</name>
    <dbReference type="NCBI Taxonomy" id="303"/>
    <lineage>
        <taxon>Bacteria</taxon>
        <taxon>Pseudomonadati</taxon>
        <taxon>Pseudomonadota</taxon>
        <taxon>Gammaproteobacteria</taxon>
        <taxon>Pseudomonadales</taxon>
        <taxon>Pseudomonadaceae</taxon>
        <taxon>Pseudomonas</taxon>
    </lineage>
</organism>
<dbReference type="AlphaFoldDB" id="A0A8I1EBI6"/>
<dbReference type="PROSITE" id="PS01124">
    <property type="entry name" value="HTH_ARAC_FAMILY_2"/>
    <property type="match status" value="1"/>
</dbReference>
<name>A0A8I1EBI6_PSEPU</name>
<dbReference type="Pfam" id="PF12625">
    <property type="entry name" value="Arabinose_bd"/>
    <property type="match status" value="1"/>
</dbReference>
<accession>A0A8I1EBI6</accession>